<proteinExistence type="predicted"/>
<evidence type="ECO:0000313" key="2">
    <source>
        <dbReference type="EMBL" id="KZV91114.1"/>
    </source>
</evidence>
<protein>
    <submittedName>
        <fullName evidence="2">Uncharacterized protein</fullName>
    </submittedName>
</protein>
<evidence type="ECO:0000256" key="1">
    <source>
        <dbReference type="SAM" id="Phobius"/>
    </source>
</evidence>
<dbReference type="InParanoid" id="A0A165GWS6"/>
<keyword evidence="1" id="KW-0472">Membrane</keyword>
<name>A0A165GWS6_EXIGL</name>
<keyword evidence="1" id="KW-0812">Transmembrane</keyword>
<evidence type="ECO:0000313" key="3">
    <source>
        <dbReference type="Proteomes" id="UP000077266"/>
    </source>
</evidence>
<keyword evidence="3" id="KW-1185">Reference proteome</keyword>
<organism evidence="2 3">
    <name type="scientific">Exidia glandulosa HHB12029</name>
    <dbReference type="NCBI Taxonomy" id="1314781"/>
    <lineage>
        <taxon>Eukaryota</taxon>
        <taxon>Fungi</taxon>
        <taxon>Dikarya</taxon>
        <taxon>Basidiomycota</taxon>
        <taxon>Agaricomycotina</taxon>
        <taxon>Agaricomycetes</taxon>
        <taxon>Auriculariales</taxon>
        <taxon>Exidiaceae</taxon>
        <taxon>Exidia</taxon>
    </lineage>
</organism>
<dbReference type="AlphaFoldDB" id="A0A165GWS6"/>
<keyword evidence="1" id="KW-1133">Transmembrane helix</keyword>
<accession>A0A165GWS6</accession>
<dbReference type="Proteomes" id="UP000077266">
    <property type="component" value="Unassembled WGS sequence"/>
</dbReference>
<reference evidence="2 3" key="1">
    <citation type="journal article" date="2016" name="Mol. Biol. Evol.">
        <title>Comparative Genomics of Early-Diverging Mushroom-Forming Fungi Provides Insights into the Origins of Lignocellulose Decay Capabilities.</title>
        <authorList>
            <person name="Nagy L.G."/>
            <person name="Riley R."/>
            <person name="Tritt A."/>
            <person name="Adam C."/>
            <person name="Daum C."/>
            <person name="Floudas D."/>
            <person name="Sun H."/>
            <person name="Yadav J.S."/>
            <person name="Pangilinan J."/>
            <person name="Larsson K.H."/>
            <person name="Matsuura K."/>
            <person name="Barry K."/>
            <person name="Labutti K."/>
            <person name="Kuo R."/>
            <person name="Ohm R.A."/>
            <person name="Bhattacharya S.S."/>
            <person name="Shirouzu T."/>
            <person name="Yoshinaga Y."/>
            <person name="Martin F.M."/>
            <person name="Grigoriev I.V."/>
            <person name="Hibbett D.S."/>
        </authorList>
    </citation>
    <scope>NUCLEOTIDE SEQUENCE [LARGE SCALE GENOMIC DNA]</scope>
    <source>
        <strain evidence="2 3">HHB12029</strain>
    </source>
</reference>
<dbReference type="EMBL" id="KV426034">
    <property type="protein sequence ID" value="KZV91114.1"/>
    <property type="molecule type" value="Genomic_DNA"/>
</dbReference>
<gene>
    <name evidence="2" type="ORF">EXIGLDRAFT_103428</name>
</gene>
<feature type="transmembrane region" description="Helical" evidence="1">
    <location>
        <begin position="38"/>
        <end position="56"/>
    </location>
</feature>
<sequence length="63" mass="7127">MRGYSCYVTILAVRIPDSACYQFCLAGCRVVKINTRHVTLRSLALPVLTICFILSYRDVDNVD</sequence>